<name>A0A076MXU6_AMYME</name>
<dbReference type="AlphaFoldDB" id="A0A076MXU6"/>
<keyword evidence="3" id="KW-1185">Reference proteome</keyword>
<dbReference type="Proteomes" id="UP000062973">
    <property type="component" value="Chromosome"/>
</dbReference>
<evidence type="ECO:0000313" key="2">
    <source>
        <dbReference type="EMBL" id="AIJ25508.1"/>
    </source>
</evidence>
<dbReference type="AntiFam" id="ANF00185">
    <property type="entry name" value="Shadow ORF (opposite ybhD)"/>
</dbReference>
<reference evidence="2 3" key="1">
    <citation type="submission" date="2014-07" db="EMBL/GenBank/DDBJ databases">
        <title>Whole Genome Sequence of the Amycolatopsis methanolica 239.</title>
        <authorList>
            <person name="Tang B."/>
        </authorList>
    </citation>
    <scope>NUCLEOTIDE SEQUENCE [LARGE SCALE GENOMIC DNA]</scope>
    <source>
        <strain evidence="2 3">239</strain>
    </source>
</reference>
<protein>
    <recommendedName>
        <fullName evidence="1">Metallo-beta-lactamase domain-containing protein</fullName>
    </recommendedName>
</protein>
<evidence type="ECO:0000313" key="3">
    <source>
        <dbReference type="Proteomes" id="UP000062973"/>
    </source>
</evidence>
<dbReference type="Gene3D" id="3.60.15.10">
    <property type="entry name" value="Ribonuclease Z/Hydroxyacylglutathione hydrolase-like"/>
    <property type="match status" value="1"/>
</dbReference>
<dbReference type="EMBL" id="CP009110">
    <property type="protein sequence ID" value="AIJ25508.1"/>
    <property type="molecule type" value="Genomic_DNA"/>
</dbReference>
<dbReference type="Pfam" id="PF00753">
    <property type="entry name" value="Lactamase_B"/>
    <property type="match status" value="1"/>
</dbReference>
<accession>A0A076MXU6</accession>
<dbReference type="CDD" id="cd06262">
    <property type="entry name" value="metallo-hydrolase-like_MBL-fold"/>
    <property type="match status" value="1"/>
</dbReference>
<dbReference type="STRING" id="1068978.AMETH_5416"/>
<dbReference type="InterPro" id="IPR036866">
    <property type="entry name" value="RibonucZ/Hydroxyglut_hydro"/>
</dbReference>
<dbReference type="HOGENOM" id="CLU_911016_0_0_11"/>
<dbReference type="eggNOG" id="COG2220">
    <property type="taxonomic scope" value="Bacteria"/>
</dbReference>
<dbReference type="InterPro" id="IPR001279">
    <property type="entry name" value="Metallo-B-lactamas"/>
</dbReference>
<gene>
    <name evidence="2" type="ORF">AMETH_5416</name>
</gene>
<evidence type="ECO:0000259" key="1">
    <source>
        <dbReference type="Pfam" id="PF00753"/>
    </source>
</evidence>
<proteinExistence type="predicted"/>
<dbReference type="SUPFAM" id="SSF56281">
    <property type="entry name" value="Metallo-hydrolase/oxidoreductase"/>
    <property type="match status" value="1"/>
</dbReference>
<dbReference type="PATRIC" id="fig|1068978.7.peg.5810"/>
<dbReference type="KEGG" id="amq:AMETH_5416"/>
<organism evidence="2 3">
    <name type="scientific">Amycolatopsis methanolica 239</name>
    <dbReference type="NCBI Taxonomy" id="1068978"/>
    <lineage>
        <taxon>Bacteria</taxon>
        <taxon>Bacillati</taxon>
        <taxon>Actinomycetota</taxon>
        <taxon>Actinomycetes</taxon>
        <taxon>Pseudonocardiales</taxon>
        <taxon>Pseudonocardiaceae</taxon>
        <taxon>Amycolatopsis</taxon>
        <taxon>Amycolatopsis methanolica group</taxon>
    </lineage>
</organism>
<feature type="domain" description="Metallo-beta-lactamase" evidence="1">
    <location>
        <begin position="201"/>
        <end position="279"/>
    </location>
</feature>
<sequence>MLQQAGVQLAVGQQPHLLGRRQLLQVQPHVRAGATELGQHPPGQFRRHADPQRVDLTAVRLPDQRAHPLPPGQQVTRFGEQDLAGLGQFDATAVAFEQPRAEVGFEPADALAQWRLGDAEPVRGASEVEFFGDHDEVAQRAQARCDDIRGRITAGQDWSWTVVPVPCWAGGMTDRLSRRGVFGAGLGADPKTRLSVDTVLIDHILVTHGHYDHLTDVPYLARKTGATVYGTETHLNLMAALGAPEDQLAVASGDEFLTFDGSLHSAAGARAAVPFPGHGRVPGSATYQNRNTFRTLWGVEPSRTT</sequence>